<dbReference type="InterPro" id="IPR016024">
    <property type="entry name" value="ARM-type_fold"/>
</dbReference>
<dbReference type="PANTHER" id="PTHR12048">
    <property type="entry name" value="CCAAT-BINDING FACTOR-RELATED"/>
    <property type="match status" value="1"/>
</dbReference>
<feature type="domain" description="CCAAT-binding factor" evidence="3">
    <location>
        <begin position="591"/>
        <end position="751"/>
    </location>
</feature>
<dbReference type="InterPro" id="IPR005612">
    <property type="entry name" value="CCAAT-binding_factor"/>
</dbReference>
<evidence type="ECO:0000256" key="1">
    <source>
        <dbReference type="ARBA" id="ARBA00007797"/>
    </source>
</evidence>
<feature type="compositionally biased region" description="Acidic residues" evidence="2">
    <location>
        <begin position="941"/>
        <end position="953"/>
    </location>
</feature>
<feature type="region of interest" description="Disordered" evidence="2">
    <location>
        <begin position="516"/>
        <end position="543"/>
    </location>
</feature>
<name>A0AAE8N1H3_9PEZI</name>
<dbReference type="EMBL" id="ONZQ02000010">
    <property type="protein sequence ID" value="SPO04207.1"/>
    <property type="molecule type" value="Genomic_DNA"/>
</dbReference>
<accession>A0AAE8N1H3</accession>
<dbReference type="PANTHER" id="PTHR12048:SF0">
    <property type="entry name" value="CCAAT_ENHANCER-BINDING PROTEIN ZETA"/>
    <property type="match status" value="1"/>
</dbReference>
<dbReference type="AlphaFoldDB" id="A0AAE8N1H3"/>
<feature type="compositionally biased region" description="Acidic residues" evidence="2">
    <location>
        <begin position="865"/>
        <end position="875"/>
    </location>
</feature>
<feature type="compositionally biased region" description="Basic and acidic residues" evidence="2">
    <location>
        <begin position="715"/>
        <end position="727"/>
    </location>
</feature>
<evidence type="ECO:0000313" key="5">
    <source>
        <dbReference type="Proteomes" id="UP001187682"/>
    </source>
</evidence>
<keyword evidence="5" id="KW-1185">Reference proteome</keyword>
<feature type="compositionally biased region" description="Acidic residues" evidence="2">
    <location>
        <begin position="897"/>
        <end position="934"/>
    </location>
</feature>
<dbReference type="Pfam" id="PF03914">
    <property type="entry name" value="CBF"/>
    <property type="match status" value="1"/>
</dbReference>
<reference evidence="4" key="1">
    <citation type="submission" date="2018-03" db="EMBL/GenBank/DDBJ databases">
        <authorList>
            <person name="Guldener U."/>
        </authorList>
    </citation>
    <scope>NUCLEOTIDE SEQUENCE</scope>
</reference>
<feature type="compositionally biased region" description="Basic and acidic residues" evidence="2">
    <location>
        <begin position="1"/>
        <end position="47"/>
    </location>
</feature>
<dbReference type="SUPFAM" id="SSF48371">
    <property type="entry name" value="ARM repeat"/>
    <property type="match status" value="1"/>
</dbReference>
<gene>
    <name evidence="4" type="ORF">DNG_06890</name>
</gene>
<organism evidence="4 5">
    <name type="scientific">Cephalotrichum gorgonifer</name>
    <dbReference type="NCBI Taxonomy" id="2041049"/>
    <lineage>
        <taxon>Eukaryota</taxon>
        <taxon>Fungi</taxon>
        <taxon>Dikarya</taxon>
        <taxon>Ascomycota</taxon>
        <taxon>Pezizomycotina</taxon>
        <taxon>Sordariomycetes</taxon>
        <taxon>Hypocreomycetidae</taxon>
        <taxon>Microascales</taxon>
        <taxon>Microascaceae</taxon>
        <taxon>Cephalotrichum</taxon>
    </lineage>
</organism>
<proteinExistence type="inferred from homology"/>
<feature type="region of interest" description="Disordered" evidence="2">
    <location>
        <begin position="854"/>
        <end position="970"/>
    </location>
</feature>
<dbReference type="Proteomes" id="UP001187682">
    <property type="component" value="Unassembled WGS sequence"/>
</dbReference>
<feature type="region of interest" description="Disordered" evidence="2">
    <location>
        <begin position="695"/>
        <end position="727"/>
    </location>
</feature>
<evidence type="ECO:0000259" key="3">
    <source>
        <dbReference type="Pfam" id="PF03914"/>
    </source>
</evidence>
<feature type="region of interest" description="Disordered" evidence="2">
    <location>
        <begin position="1"/>
        <end position="132"/>
    </location>
</feature>
<dbReference type="InterPro" id="IPR040155">
    <property type="entry name" value="CEBPZ/Mak21-like"/>
</dbReference>
<dbReference type="GO" id="GO:0005634">
    <property type="term" value="C:nucleus"/>
    <property type="evidence" value="ECO:0007669"/>
    <property type="project" value="TreeGrafter"/>
</dbReference>
<comment type="similarity">
    <text evidence="1">Belongs to the CBF/MAK21 family.</text>
</comment>
<protein>
    <submittedName>
        <fullName evidence="4">Related to MAK21 - protein required for 60S ribosomal subunit biogenesis</fullName>
    </submittedName>
</protein>
<evidence type="ECO:0000256" key="2">
    <source>
        <dbReference type="SAM" id="MobiDB-lite"/>
    </source>
</evidence>
<comment type="caution">
    <text evidence="4">The sequence shown here is derived from an EMBL/GenBank/DDBJ whole genome shotgun (WGS) entry which is preliminary data.</text>
</comment>
<evidence type="ECO:0000313" key="4">
    <source>
        <dbReference type="EMBL" id="SPO04207.1"/>
    </source>
</evidence>
<sequence length="991" mass="109356">MDRKPTDSVDVDTRFSKLRDKIDQALSKNEPKAAKRKSHEATPEKQAPRKKQQRQKPESNPPGQQKPQGKPQQKPQQNGAQKQSKPLQPAPEEALLDEILALGGDKDDLDLVMGAASESEDEYDDSSAPLSRDTRDELAKFASQLGFSQLAVEDAPEDAPEVETSIPDEEVAATATPTVPSAVVRPVPPGKKATILEPRADWHAASLGDLPTPVSDDVSAHRRVIDLLQKHALALLEEDSSTYAKTFLASSTHKFLSTIMASGTMNDKVSALTLAVQESPVHNVRALEALLGLASKKNRSQAIIALGAIVDLMGPGLVLPPGRRLRAFHNQPGLVGALQRDSVYTWDPALKLPRGITAQHLISWAYEDWLKGTYFKLIQLLEVWCGDEIDYSRTRSLDFVYGLIREKPEQEANLLRLLVNRVGDRDRKIASRSSHLLIQLQSMHPGMKDVIIRTIEHEVILRPGQGLRSRYYAINTLNQTILSTKESAVSANLLRIYFEVFTAMLKSGEMGLIQTPEVVPGANPKPQSRQRKPPPSVAKADSDGSLAEKVVTAVLVGINRAVPFAQDNDVILESQMDTLYRIAHSANFNTSMQAMLLIQQLVSTKSFAADRFYRVLYESLLDPRLPGSSKQAMYLNLLLRSLKSDVNTKRVKAFVKRMLQGLALHQPPFICGVLYVLSQLRKSMPGLLTLIEEPEEQKGQSEAGGAEQDAPAEIGDGRYDGRKRDPEHSNAHNTCLWEIVPNLHHYHPAVLIYASSVMGSDVVAEKPDLESHSLIRFLDKFAYRGPKTKELTRGGSIMQPLQVGKSSADTWLRSKSTLASGTSVNNASFWTKKVENVAAEDVFFHEYFSQIGRTSEPSKRRAEGEAEAGEEDEDEVWRALTAGHDDDEAAMDGLEGSMDDDSSDGDMPDWDSSSESDEADEADEEIGEDEDDEFMAVGSDSEVEEGGDGEDVDKEAVKAPKPKSRKQRLRELPMFASVDDYADLLAQEDDL</sequence>
<feature type="compositionally biased region" description="Low complexity" evidence="2">
    <location>
        <begin position="61"/>
        <end position="83"/>
    </location>
</feature>